<dbReference type="GO" id="GO:0009003">
    <property type="term" value="F:signal peptidase activity"/>
    <property type="evidence" value="ECO:0007669"/>
    <property type="project" value="UniProtKB-EC"/>
</dbReference>
<dbReference type="OrthoDB" id="4822at2157"/>
<evidence type="ECO:0000313" key="7">
    <source>
        <dbReference type="EMBL" id="PWB84823.1"/>
    </source>
</evidence>
<dbReference type="Gene3D" id="2.10.109.10">
    <property type="entry name" value="Umud Fragment, subunit A"/>
    <property type="match status" value="1"/>
</dbReference>
<comment type="subcellular location">
    <subcellularLocation>
        <location evidence="1">Membrane</location>
    </subcellularLocation>
</comment>
<evidence type="ECO:0000256" key="4">
    <source>
        <dbReference type="ARBA" id="ARBA00023136"/>
    </source>
</evidence>
<dbReference type="PANTHER" id="PTHR10806">
    <property type="entry name" value="SIGNAL PEPTIDASE COMPLEX CATALYTIC SUBUNIT SEC11"/>
    <property type="match status" value="1"/>
</dbReference>
<dbReference type="PANTHER" id="PTHR10806:SF6">
    <property type="entry name" value="SIGNAL PEPTIDASE COMPLEX CATALYTIC SUBUNIT SEC11"/>
    <property type="match status" value="1"/>
</dbReference>
<dbReference type="InterPro" id="IPR001733">
    <property type="entry name" value="Peptidase_S26B"/>
</dbReference>
<evidence type="ECO:0000259" key="6">
    <source>
        <dbReference type="Pfam" id="PF10502"/>
    </source>
</evidence>
<proteinExistence type="predicted"/>
<dbReference type="EC" id="3.4.21.89" evidence="7"/>
<dbReference type="InterPro" id="IPR019533">
    <property type="entry name" value="Peptidase_S26"/>
</dbReference>
<name>A0A2U1S5K4_9EURY</name>
<keyword evidence="8" id="KW-1185">Reference proteome</keyword>
<feature type="transmembrane region" description="Helical" evidence="5">
    <location>
        <begin position="7"/>
        <end position="28"/>
    </location>
</feature>
<dbReference type="InterPro" id="IPR036286">
    <property type="entry name" value="LexA/Signal_pep-like_sf"/>
</dbReference>
<dbReference type="NCBIfam" id="TIGR02228">
    <property type="entry name" value="sigpep_I_arch"/>
    <property type="match status" value="1"/>
</dbReference>
<evidence type="ECO:0000313" key="8">
    <source>
        <dbReference type="Proteomes" id="UP000245577"/>
    </source>
</evidence>
<reference evidence="7 8" key="1">
    <citation type="submission" date="2017-03" db="EMBL/GenBank/DDBJ databases">
        <title>Genome sequence of Methanobrevibacter wosei.</title>
        <authorList>
            <person name="Poehlein A."/>
            <person name="Seedorf H."/>
            <person name="Daniel R."/>
        </authorList>
    </citation>
    <scope>NUCLEOTIDE SEQUENCE [LARGE SCALE GENOMIC DNA]</scope>
    <source>
        <strain evidence="7 8">DSM 11979</strain>
    </source>
</reference>
<keyword evidence="2 5" id="KW-0812">Transmembrane</keyword>
<evidence type="ECO:0000256" key="3">
    <source>
        <dbReference type="ARBA" id="ARBA00022989"/>
    </source>
</evidence>
<dbReference type="PRINTS" id="PR00728">
    <property type="entry name" value="SIGNALPTASE"/>
</dbReference>
<dbReference type="Pfam" id="PF10502">
    <property type="entry name" value="Peptidase_S26"/>
    <property type="match status" value="1"/>
</dbReference>
<accession>A0A2U1S5K4</accession>
<dbReference type="SUPFAM" id="SSF51306">
    <property type="entry name" value="LexA/Signal peptidase"/>
    <property type="match status" value="1"/>
</dbReference>
<comment type="caution">
    <text evidence="7">The sequence shown here is derived from an EMBL/GenBank/DDBJ whole genome shotgun (WGS) entry which is preliminary data.</text>
</comment>
<dbReference type="GO" id="GO:0016020">
    <property type="term" value="C:membrane"/>
    <property type="evidence" value="ECO:0007669"/>
    <property type="project" value="UniProtKB-SubCell"/>
</dbReference>
<evidence type="ECO:0000256" key="5">
    <source>
        <dbReference type="SAM" id="Phobius"/>
    </source>
</evidence>
<evidence type="ECO:0000256" key="1">
    <source>
        <dbReference type="ARBA" id="ARBA00004370"/>
    </source>
</evidence>
<organism evidence="7 8">
    <name type="scientific">Methanobrevibacter woesei</name>
    <dbReference type="NCBI Taxonomy" id="190976"/>
    <lineage>
        <taxon>Archaea</taxon>
        <taxon>Methanobacteriati</taxon>
        <taxon>Methanobacteriota</taxon>
        <taxon>Methanomada group</taxon>
        <taxon>Methanobacteria</taxon>
        <taxon>Methanobacteriales</taxon>
        <taxon>Methanobacteriaceae</taxon>
        <taxon>Methanobrevibacter</taxon>
    </lineage>
</organism>
<feature type="domain" description="Peptidase S26" evidence="6">
    <location>
        <begin position="7"/>
        <end position="84"/>
    </location>
</feature>
<keyword evidence="4 5" id="KW-0472">Membrane</keyword>
<dbReference type="GO" id="GO:0006465">
    <property type="term" value="P:signal peptide processing"/>
    <property type="evidence" value="ECO:0007669"/>
    <property type="project" value="InterPro"/>
</dbReference>
<gene>
    <name evidence="7" type="primary">sipW</name>
    <name evidence="7" type="ORF">MBBWO_15890</name>
</gene>
<evidence type="ECO:0000256" key="2">
    <source>
        <dbReference type="ARBA" id="ARBA00022692"/>
    </source>
</evidence>
<dbReference type="EMBL" id="MZGU01000007">
    <property type="protein sequence ID" value="PWB84823.1"/>
    <property type="molecule type" value="Genomic_DNA"/>
</dbReference>
<dbReference type="CDD" id="cd06530">
    <property type="entry name" value="S26_SPase_I"/>
    <property type="match status" value="1"/>
</dbReference>
<keyword evidence="7" id="KW-0378">Hydrolase</keyword>
<dbReference type="AlphaFoldDB" id="A0A2U1S5K4"/>
<protein>
    <submittedName>
        <fullName evidence="7">Signal peptidase I W</fullName>
        <ecNumber evidence="7">3.4.21.89</ecNumber>
    </submittedName>
</protein>
<keyword evidence="3 5" id="KW-1133">Transmembrane helix</keyword>
<dbReference type="GO" id="GO:0004252">
    <property type="term" value="F:serine-type endopeptidase activity"/>
    <property type="evidence" value="ECO:0007669"/>
    <property type="project" value="InterPro"/>
</dbReference>
<dbReference type="Proteomes" id="UP000245577">
    <property type="component" value="Unassembled WGS sequence"/>
</dbReference>
<sequence>MTSKKEIVAYVIIILLALLLAQHLNVVVSGSMEPEFYRGDIVVVEKANLFGLGIQEFDPNDVQVGDIVVYNAEWVDEAVIHRVINITEINGSTYFVIKGDNNDVPDPYYVSPDQITDRVVTWGDDPLIIPYIGNINLWLRGL</sequence>